<keyword evidence="1" id="KW-0472">Membrane</keyword>
<name>A0A6J5L9U7_9CAUD</name>
<reference evidence="2" key="1">
    <citation type="submission" date="2020-04" db="EMBL/GenBank/DDBJ databases">
        <authorList>
            <person name="Chiriac C."/>
            <person name="Salcher M."/>
            <person name="Ghai R."/>
            <person name="Kavagutti S V."/>
        </authorList>
    </citation>
    <scope>NUCLEOTIDE SEQUENCE</scope>
</reference>
<accession>A0A6J5L9U7</accession>
<dbReference type="EMBL" id="LR796235">
    <property type="protein sequence ID" value="CAB4130016.1"/>
    <property type="molecule type" value="Genomic_DNA"/>
</dbReference>
<protein>
    <submittedName>
        <fullName evidence="2">Uncharacterized protein</fullName>
    </submittedName>
</protein>
<sequence>MDTRDYILLGVMMGILISFVLYIGVWTPKEKMKGHAGRGECKCCTKN</sequence>
<evidence type="ECO:0000313" key="2">
    <source>
        <dbReference type="EMBL" id="CAB4130016.1"/>
    </source>
</evidence>
<feature type="transmembrane region" description="Helical" evidence="1">
    <location>
        <begin position="6"/>
        <end position="25"/>
    </location>
</feature>
<keyword evidence="1" id="KW-1133">Transmembrane helix</keyword>
<gene>
    <name evidence="2" type="ORF">UFOVP117_213</name>
</gene>
<proteinExistence type="predicted"/>
<evidence type="ECO:0000256" key="1">
    <source>
        <dbReference type="SAM" id="Phobius"/>
    </source>
</evidence>
<keyword evidence="1" id="KW-0812">Transmembrane</keyword>
<organism evidence="2">
    <name type="scientific">uncultured Caudovirales phage</name>
    <dbReference type="NCBI Taxonomy" id="2100421"/>
    <lineage>
        <taxon>Viruses</taxon>
        <taxon>Duplodnaviria</taxon>
        <taxon>Heunggongvirae</taxon>
        <taxon>Uroviricota</taxon>
        <taxon>Caudoviricetes</taxon>
        <taxon>Peduoviridae</taxon>
        <taxon>Maltschvirus</taxon>
        <taxon>Maltschvirus maltsch</taxon>
    </lineage>
</organism>